<organism evidence="1 2">
    <name type="scientific">Pseudomonas asturiensis</name>
    <dbReference type="NCBI Taxonomy" id="1190415"/>
    <lineage>
        <taxon>Bacteria</taxon>
        <taxon>Pseudomonadati</taxon>
        <taxon>Pseudomonadota</taxon>
        <taxon>Gammaproteobacteria</taxon>
        <taxon>Pseudomonadales</taxon>
        <taxon>Pseudomonadaceae</taxon>
        <taxon>Pseudomonas</taxon>
    </lineage>
</organism>
<evidence type="ECO:0000313" key="1">
    <source>
        <dbReference type="EMBL" id="SHN05935.1"/>
    </source>
</evidence>
<gene>
    <name evidence="1" type="ORF">SAMN05216593_106298</name>
</gene>
<name>A0A1M7NPZ8_9PSED</name>
<dbReference type="Proteomes" id="UP000183983">
    <property type="component" value="Unassembled WGS sequence"/>
</dbReference>
<reference evidence="1 2" key="1">
    <citation type="submission" date="2016-11" db="EMBL/GenBank/DDBJ databases">
        <authorList>
            <person name="Jaros S."/>
            <person name="Januszkiewicz K."/>
            <person name="Wedrychowicz H."/>
        </authorList>
    </citation>
    <scope>NUCLEOTIDE SEQUENCE [LARGE SCALE GENOMIC DNA]</scope>
    <source>
        <strain evidence="1 2">LMG 26898</strain>
    </source>
</reference>
<proteinExistence type="predicted"/>
<dbReference type="Gene3D" id="2.180.10.10">
    <property type="entry name" value="RHS repeat-associated core"/>
    <property type="match status" value="1"/>
</dbReference>
<evidence type="ECO:0000313" key="2">
    <source>
        <dbReference type="Proteomes" id="UP000183983"/>
    </source>
</evidence>
<dbReference type="RefSeq" id="WP_073167566.1">
    <property type="nucleotide sequence ID" value="NZ_FRDA01000006.1"/>
</dbReference>
<dbReference type="EMBL" id="FRDA01000006">
    <property type="protein sequence ID" value="SHN05935.1"/>
    <property type="molecule type" value="Genomic_DNA"/>
</dbReference>
<accession>A0A1M7NPZ8</accession>
<sequence length="143" mass="15766">MPLETVFSHYRYDPLDRLASRASLVGAISQVFYRTHTRVTDLDGGERRSVFHYARQLLACQAVIGHAHSASLTAVDPQNSVLSAIGIDQAVAMAYTPYGHRLPIDHVPGFNGEPPDPITGDYWLGNGYRAYNPTLMCFNSPDS</sequence>
<protein>
    <submittedName>
        <fullName evidence="1">RHS repeat-associated core domain-containing protein</fullName>
    </submittedName>
</protein>
<dbReference type="AlphaFoldDB" id="A0A1M7NPZ8"/>
<dbReference type="STRING" id="1190415.SAMN05216593_106298"/>